<comment type="caution">
    <text evidence="2">The sequence shown here is derived from an EMBL/GenBank/DDBJ whole genome shotgun (WGS) entry which is preliminary data.</text>
</comment>
<evidence type="ECO:0000313" key="2">
    <source>
        <dbReference type="EMBL" id="TPW74192.1"/>
    </source>
</evidence>
<keyword evidence="3" id="KW-1185">Reference proteome</keyword>
<name>A0A506XWY8_9MICO</name>
<sequence>MGMKWLGRPREKLLRRLVFSAKERCDCGAGLAYDRRARDTAWDCSAILLGDALLVAGERGVADHRVPCSFFEVLSERSPAADGATTRPVADGATTRPVASA</sequence>
<dbReference type="EMBL" id="VHQG01000005">
    <property type="protein sequence ID" value="TPW74192.1"/>
    <property type="molecule type" value="Genomic_DNA"/>
</dbReference>
<dbReference type="AlphaFoldDB" id="A0A506XWY8"/>
<protein>
    <submittedName>
        <fullName evidence="2">Uncharacterized protein</fullName>
    </submittedName>
</protein>
<reference evidence="2 3" key="1">
    <citation type="submission" date="2019-06" db="EMBL/GenBank/DDBJ databases">
        <authorList>
            <person name="Li F."/>
        </authorList>
    </citation>
    <scope>NUCLEOTIDE SEQUENCE [LARGE SCALE GENOMIC DNA]</scope>
    <source>
        <strain evidence="2 3">10F1D-1</strain>
    </source>
</reference>
<evidence type="ECO:0000256" key="1">
    <source>
        <dbReference type="SAM" id="MobiDB-lite"/>
    </source>
</evidence>
<proteinExistence type="predicted"/>
<accession>A0A506XWY8</accession>
<dbReference type="OrthoDB" id="5117682at2"/>
<evidence type="ECO:0000313" key="3">
    <source>
        <dbReference type="Proteomes" id="UP000316252"/>
    </source>
</evidence>
<gene>
    <name evidence="2" type="ORF">FJ657_16315</name>
</gene>
<organism evidence="2 3">
    <name type="scientific">Schumannella soli</name>
    <dbReference type="NCBI Taxonomy" id="2590779"/>
    <lineage>
        <taxon>Bacteria</taxon>
        <taxon>Bacillati</taxon>
        <taxon>Actinomycetota</taxon>
        <taxon>Actinomycetes</taxon>
        <taxon>Micrococcales</taxon>
        <taxon>Microbacteriaceae</taxon>
        <taxon>Schumannella</taxon>
    </lineage>
</organism>
<feature type="region of interest" description="Disordered" evidence="1">
    <location>
        <begin position="78"/>
        <end position="101"/>
    </location>
</feature>
<dbReference type="Proteomes" id="UP000316252">
    <property type="component" value="Unassembled WGS sequence"/>
</dbReference>